<dbReference type="FunFam" id="1.20.1310.10:FF:000014">
    <property type="entry name" value="Cullin 5"/>
    <property type="match status" value="1"/>
</dbReference>
<dbReference type="InterPro" id="IPR036317">
    <property type="entry name" value="Cullin_homology_sf"/>
</dbReference>
<dbReference type="InterPro" id="IPR016157">
    <property type="entry name" value="Cullin_CS"/>
</dbReference>
<evidence type="ECO:0000256" key="2">
    <source>
        <dbReference type="ARBA" id="ARBA00006019"/>
    </source>
</evidence>
<dbReference type="SUPFAM" id="SSF46785">
    <property type="entry name" value="Winged helix' DNA-binding domain"/>
    <property type="match status" value="1"/>
</dbReference>
<dbReference type="Gene3D" id="1.10.10.10">
    <property type="entry name" value="Winged helix-like DNA-binding domain superfamily/Winged helix DNA-binding domain"/>
    <property type="match status" value="1"/>
</dbReference>
<proteinExistence type="inferred from homology"/>
<dbReference type="SUPFAM" id="SSF74788">
    <property type="entry name" value="Cullin repeat-like"/>
    <property type="match status" value="1"/>
</dbReference>
<evidence type="ECO:0000256" key="7">
    <source>
        <dbReference type="ARBA" id="ARBA00056946"/>
    </source>
</evidence>
<dbReference type="PANTHER" id="PTHR11932">
    <property type="entry name" value="CULLIN"/>
    <property type="match status" value="1"/>
</dbReference>
<evidence type="ECO:0000256" key="8">
    <source>
        <dbReference type="PROSITE-ProRule" id="PRU00330"/>
    </source>
</evidence>
<evidence type="ECO:0000256" key="6">
    <source>
        <dbReference type="ARBA" id="ARBA00040451"/>
    </source>
</evidence>
<gene>
    <name evidence="11" type="ORF">NAES01612_LOCUS3184</name>
</gene>
<dbReference type="GO" id="GO:0006511">
    <property type="term" value="P:ubiquitin-dependent protein catabolic process"/>
    <property type="evidence" value="ECO:0007669"/>
    <property type="project" value="InterPro"/>
</dbReference>
<dbReference type="Pfam" id="PF26557">
    <property type="entry name" value="Cullin_AB"/>
    <property type="match status" value="1"/>
</dbReference>
<evidence type="ECO:0000256" key="3">
    <source>
        <dbReference type="ARBA" id="ARBA00022499"/>
    </source>
</evidence>
<dbReference type="InterPro" id="IPR016158">
    <property type="entry name" value="Cullin_homology"/>
</dbReference>
<dbReference type="SMART" id="SM00884">
    <property type="entry name" value="Cullin_Nedd8"/>
    <property type="match status" value="1"/>
</dbReference>
<keyword evidence="5" id="KW-0832">Ubl conjugation</keyword>
<dbReference type="InterPro" id="IPR045093">
    <property type="entry name" value="Cullin"/>
</dbReference>
<dbReference type="FunFam" id="1.20.1310.10:FF:000002">
    <property type="entry name" value="cullin-3 isoform X1"/>
    <property type="match status" value="1"/>
</dbReference>
<dbReference type="InterPro" id="IPR036388">
    <property type="entry name" value="WH-like_DNA-bd_sf"/>
</dbReference>
<evidence type="ECO:0000313" key="11">
    <source>
        <dbReference type="EMBL" id="CAE2279070.1"/>
    </source>
</evidence>
<dbReference type="GO" id="GO:0031625">
    <property type="term" value="F:ubiquitin protein ligase binding"/>
    <property type="evidence" value="ECO:0007669"/>
    <property type="project" value="InterPro"/>
</dbReference>
<dbReference type="PROSITE" id="PS50069">
    <property type="entry name" value="CULLIN_2"/>
    <property type="match status" value="1"/>
</dbReference>
<keyword evidence="4" id="KW-0833">Ubl conjugation pathway</keyword>
<protein>
    <recommendedName>
        <fullName evidence="6">Cullin-5</fullName>
    </recommendedName>
</protein>
<evidence type="ECO:0000256" key="9">
    <source>
        <dbReference type="RuleBase" id="RU003829"/>
    </source>
</evidence>
<keyword evidence="3" id="KW-1017">Isopeptide bond</keyword>
<dbReference type="PROSITE" id="PS01256">
    <property type="entry name" value="CULLIN_1"/>
    <property type="match status" value="1"/>
</dbReference>
<dbReference type="FunFam" id="1.10.10.10:FF:000014">
    <property type="entry name" value="Cullin 1"/>
    <property type="match status" value="1"/>
</dbReference>
<comment type="similarity">
    <text evidence="2 8 9">Belongs to the cullin family.</text>
</comment>
<dbReference type="Gene3D" id="1.20.1310.10">
    <property type="entry name" value="Cullin Repeats"/>
    <property type="match status" value="4"/>
</dbReference>
<dbReference type="InterPro" id="IPR059120">
    <property type="entry name" value="Cullin-like_AB"/>
</dbReference>
<dbReference type="UniPathway" id="UPA00143"/>
<evidence type="ECO:0000256" key="5">
    <source>
        <dbReference type="ARBA" id="ARBA00022843"/>
    </source>
</evidence>
<dbReference type="SMART" id="SM00182">
    <property type="entry name" value="CULLIN"/>
    <property type="match status" value="1"/>
</dbReference>
<evidence type="ECO:0000259" key="10">
    <source>
        <dbReference type="PROSITE" id="PS50069"/>
    </source>
</evidence>
<evidence type="ECO:0000256" key="4">
    <source>
        <dbReference type="ARBA" id="ARBA00022786"/>
    </source>
</evidence>
<accession>A0A7S4JZB7</accession>
<dbReference type="InterPro" id="IPR036390">
    <property type="entry name" value="WH_DNA-bd_sf"/>
</dbReference>
<evidence type="ECO:0000256" key="1">
    <source>
        <dbReference type="ARBA" id="ARBA00004906"/>
    </source>
</evidence>
<sequence>MRKAKGYRVWGQLEPKFKSLLKMYQGEECKTSFTATDHMMMYRTVHDFCTGAGTNTKKRGHYAGEELYTNFEQFIKTHTNEIHATLTTYSGTELLQKYKKEWDSYTLAMGIINNILAYLNRHWIVRAAELSHSKNVYEIYTLSLITWRNQVYYPISDQIITATLDLIIKERDGEAVDLPLLKGGINSFVALGIDQERKGERTLNEYINFEEQLVRSTELYYSQESTQFLLTNPVIDYMKKVEQRVAEEVNRVDQYLQPRTLTPLLGVVDTVLIIHQQDVITGEFESLLHEYRITDLTRMYTIVSRVPSTIPQMQEKMESFIATTGTKSLSGVSDPRSFVEVVIQTYRKYRFLVDEAFKGDMAFEQSLDRACRRFINRSVGGDGSSLAPELVARYSDQLLKKTGEKQEESTREETLNDIMMIFKYLEEKDAFMTFYGSHLSSRLINNNSFSEHLEDHMIRNLKTLCGIEHTASLKAMFNDMKVSKGLQEEFKSKLEGEGKSTPLDFTALVLVKGIWPLKESPCSFSLSPALNTCREMFEKFYQSKYPSRSLRWVYHYSKGEVKLTYTPKQHILQCSAYQMGVLDQFNRAKVLSKAKLKEITTLDDGTLDKVLKSLVKTRVVNMKPKLSEQVPDTLPDHLFCLNQKFTSDSIRLNINIKSTGEKANNNIIVRKQIEESRRLEIQACIVRVMKAKKKLEHRLLVAEVMEQLGSRFEATVSQIKRCIDILIEKDYLERNNDKGDSYNYVS</sequence>
<name>A0A7S4JZB7_9EUKA</name>
<dbReference type="InterPro" id="IPR016159">
    <property type="entry name" value="Cullin_repeat-like_dom_sf"/>
</dbReference>
<comment type="pathway">
    <text evidence="1">Protein modification; protein ubiquitination.</text>
</comment>
<dbReference type="Pfam" id="PF10557">
    <property type="entry name" value="Cullin_Nedd8"/>
    <property type="match status" value="1"/>
</dbReference>
<dbReference type="InterPro" id="IPR001373">
    <property type="entry name" value="Cullin_N"/>
</dbReference>
<dbReference type="GO" id="GO:0016567">
    <property type="term" value="P:protein ubiquitination"/>
    <property type="evidence" value="ECO:0007669"/>
    <property type="project" value="UniProtKB-UniPathway"/>
</dbReference>
<dbReference type="SUPFAM" id="SSF75632">
    <property type="entry name" value="Cullin homology domain"/>
    <property type="match status" value="1"/>
</dbReference>
<dbReference type="AlphaFoldDB" id="A0A7S4JZB7"/>
<dbReference type="Pfam" id="PF00888">
    <property type="entry name" value="Cullin"/>
    <property type="match status" value="1"/>
</dbReference>
<dbReference type="GO" id="GO:0031461">
    <property type="term" value="C:cullin-RING ubiquitin ligase complex"/>
    <property type="evidence" value="ECO:0007669"/>
    <property type="project" value="InterPro"/>
</dbReference>
<dbReference type="Gene3D" id="3.30.230.130">
    <property type="entry name" value="Cullin, Chain C, Domain 2"/>
    <property type="match status" value="1"/>
</dbReference>
<feature type="domain" description="Cullin family profile" evidence="10">
    <location>
        <begin position="386"/>
        <end position="615"/>
    </location>
</feature>
<dbReference type="InterPro" id="IPR019559">
    <property type="entry name" value="Cullin_neddylation_domain"/>
</dbReference>
<organism evidence="11">
    <name type="scientific">Paramoeba aestuarina</name>
    <dbReference type="NCBI Taxonomy" id="180227"/>
    <lineage>
        <taxon>Eukaryota</taxon>
        <taxon>Amoebozoa</taxon>
        <taxon>Discosea</taxon>
        <taxon>Flabellinia</taxon>
        <taxon>Dactylopodida</taxon>
        <taxon>Paramoebidae</taxon>
        <taxon>Paramoeba</taxon>
    </lineage>
</organism>
<dbReference type="EMBL" id="HBKR01004739">
    <property type="protein sequence ID" value="CAE2279070.1"/>
    <property type="molecule type" value="Transcribed_RNA"/>
</dbReference>
<comment type="function">
    <text evidence="7">Probable core component of cullin-based SCF-like E3 ubiquitin-protein ligase complexes which mediate the ubiquitination and subsequent proteasomal degradation of target proteins. The E3 ubiquitin-protein ligase activity of the complex is dependent on the neddylation of the cullin subunit.</text>
</comment>
<reference evidence="11" key="1">
    <citation type="submission" date="2021-01" db="EMBL/GenBank/DDBJ databases">
        <authorList>
            <person name="Corre E."/>
            <person name="Pelletier E."/>
            <person name="Niang G."/>
            <person name="Scheremetjew M."/>
            <person name="Finn R."/>
            <person name="Kale V."/>
            <person name="Holt S."/>
            <person name="Cochrane G."/>
            <person name="Meng A."/>
            <person name="Brown T."/>
            <person name="Cohen L."/>
        </authorList>
    </citation>
    <scope>NUCLEOTIDE SEQUENCE</scope>
    <source>
        <strain evidence="11">SoJaBio B1-5/56/2</strain>
    </source>
</reference>